<dbReference type="InterPro" id="IPR017140">
    <property type="entry name" value="ThermoDBP-RPs_arc"/>
</dbReference>
<dbReference type="STRING" id="410359.Pcal_1811"/>
<reference evidence="2" key="1">
    <citation type="submission" date="2007-02" db="EMBL/GenBank/DDBJ databases">
        <title>Complete sequence of Pyrobaculum calidifontis JCM 11548.</title>
        <authorList>
            <consortium name="US DOE Joint Genome Institute"/>
            <person name="Copeland A."/>
            <person name="Lucas S."/>
            <person name="Lapidus A."/>
            <person name="Barry K."/>
            <person name="Glavina del Rio T."/>
            <person name="Dalin E."/>
            <person name="Tice H."/>
            <person name="Pitluck S."/>
            <person name="Chain P."/>
            <person name="Malfatti S."/>
            <person name="Shin M."/>
            <person name="Vergez L."/>
            <person name="Schmutz J."/>
            <person name="Larimer F."/>
            <person name="Land M."/>
            <person name="Hauser L."/>
            <person name="Kyrpides N."/>
            <person name="Mikhailova N."/>
            <person name="Cozen A.E."/>
            <person name="Fitz-Gibbon S.T."/>
            <person name="House C.H."/>
            <person name="Saltikov C."/>
            <person name="Lowe T.M."/>
            <person name="Richardson P."/>
        </authorList>
    </citation>
    <scope>NUCLEOTIDE SEQUENCE [LARGE SCALE GENOMIC DNA]</scope>
    <source>
        <strain evidence="2">JCM 11548</strain>
    </source>
</reference>
<evidence type="ECO:0000256" key="1">
    <source>
        <dbReference type="SAM" id="Coils"/>
    </source>
</evidence>
<dbReference type="GeneID" id="4910197"/>
<gene>
    <name evidence="2" type="ordered locus">Pcal_1811</name>
</gene>
<keyword evidence="1" id="KW-0175">Coiled coil</keyword>
<dbReference type="KEGG" id="pcl:Pcal_1811"/>
<sequence>MAWKLEENVQRDIEKAQESVELYGGHLLKAPNRYEIRTGVVIAARFADKLRRTAFAVFGGVVPKEEIVRATSELNKKIYERLVSMGVGKLDIVRISVEASVEGGRLIFGEPKIEWFVPHTEVEKRVKECEEKFAEVKQKIENLLKELSTLS</sequence>
<evidence type="ECO:0000313" key="2">
    <source>
        <dbReference type="EMBL" id="ABO09228.1"/>
    </source>
</evidence>
<dbReference type="Proteomes" id="UP000001431">
    <property type="component" value="Chromosome"/>
</dbReference>
<protein>
    <recommendedName>
        <fullName evidence="4">DUF2258 domain-containing protein</fullName>
    </recommendedName>
</protein>
<name>A3MX61_PYRCJ</name>
<evidence type="ECO:0008006" key="4">
    <source>
        <dbReference type="Google" id="ProtNLM"/>
    </source>
</evidence>
<dbReference type="EMBL" id="CP000561">
    <property type="protein sequence ID" value="ABO09228.1"/>
    <property type="molecule type" value="Genomic_DNA"/>
</dbReference>
<keyword evidence="3" id="KW-1185">Reference proteome</keyword>
<dbReference type="RefSeq" id="WP_011850487.1">
    <property type="nucleotide sequence ID" value="NC_009073.1"/>
</dbReference>
<dbReference type="AlphaFoldDB" id="A3MX61"/>
<organism evidence="2 3">
    <name type="scientific">Pyrobaculum calidifontis (strain DSM 21063 / JCM 11548 / VA1)</name>
    <dbReference type="NCBI Taxonomy" id="410359"/>
    <lineage>
        <taxon>Archaea</taxon>
        <taxon>Thermoproteota</taxon>
        <taxon>Thermoprotei</taxon>
        <taxon>Thermoproteales</taxon>
        <taxon>Thermoproteaceae</taxon>
        <taxon>Pyrobaculum</taxon>
    </lineage>
</organism>
<accession>A3MX61</accession>
<feature type="coiled-coil region" evidence="1">
    <location>
        <begin position="119"/>
        <end position="146"/>
    </location>
</feature>
<dbReference type="HOGENOM" id="CLU_1691618_0_0_2"/>
<dbReference type="Pfam" id="PF10015">
    <property type="entry name" value="ThermoDBP-RP_arch"/>
    <property type="match status" value="1"/>
</dbReference>
<dbReference type="PIRSF" id="PIRSF037214">
    <property type="entry name" value="UCP037214"/>
    <property type="match status" value="1"/>
</dbReference>
<proteinExistence type="predicted"/>
<evidence type="ECO:0000313" key="3">
    <source>
        <dbReference type="Proteomes" id="UP000001431"/>
    </source>
</evidence>
<dbReference type="eggNOG" id="arCOG03772">
    <property type="taxonomic scope" value="Archaea"/>
</dbReference>
<dbReference type="OrthoDB" id="15362at2157"/>